<evidence type="ECO:0000256" key="1">
    <source>
        <dbReference type="SAM" id="MobiDB-lite"/>
    </source>
</evidence>
<evidence type="ECO:0000313" key="2">
    <source>
        <dbReference type="EMBL" id="EUA87179.1"/>
    </source>
</evidence>
<organism evidence="2 3">
    <name type="scientific">Mycobacterium ulcerans str. Harvey</name>
    <dbReference type="NCBI Taxonomy" id="1299332"/>
    <lineage>
        <taxon>Bacteria</taxon>
        <taxon>Bacillati</taxon>
        <taxon>Actinomycetota</taxon>
        <taxon>Actinomycetes</taxon>
        <taxon>Mycobacteriales</taxon>
        <taxon>Mycobacteriaceae</taxon>
        <taxon>Mycobacterium</taxon>
        <taxon>Mycobacterium ulcerans group</taxon>
    </lineage>
</organism>
<comment type="caution">
    <text evidence="2">The sequence shown here is derived from an EMBL/GenBank/DDBJ whole genome shotgun (WGS) entry which is preliminary data.</text>
</comment>
<dbReference type="EMBL" id="JAOL01000165">
    <property type="protein sequence ID" value="EUA87179.1"/>
    <property type="molecule type" value="Genomic_DNA"/>
</dbReference>
<protein>
    <submittedName>
        <fullName evidence="2">Uncharacterized protein</fullName>
    </submittedName>
</protein>
<evidence type="ECO:0000313" key="3">
    <source>
        <dbReference type="Proteomes" id="UP000020681"/>
    </source>
</evidence>
<accession>A0ABN0QRI8</accession>
<feature type="compositionally biased region" description="Basic and acidic residues" evidence="1">
    <location>
        <begin position="9"/>
        <end position="23"/>
    </location>
</feature>
<proteinExistence type="predicted"/>
<reference evidence="2 3" key="1">
    <citation type="submission" date="2014-01" db="EMBL/GenBank/DDBJ databases">
        <authorList>
            <person name="Dobos K."/>
            <person name="Lenaerts A."/>
            <person name="Ordway D."/>
            <person name="DeGroote M.A."/>
            <person name="Parker T."/>
            <person name="Sizemore C."/>
            <person name="Tallon L.J."/>
            <person name="Sadzewicz L.K."/>
            <person name="Sengamalay N."/>
            <person name="Fraser C.M."/>
            <person name="Hine E."/>
            <person name="Shefchek K.A."/>
            <person name="Das S.P."/>
            <person name="Tettelin H."/>
        </authorList>
    </citation>
    <scope>NUCLEOTIDE SEQUENCE [LARGE SCALE GENOMIC DNA]</scope>
    <source>
        <strain evidence="2 3">Harvey</strain>
    </source>
</reference>
<name>A0ABN0QRI8_MYCUL</name>
<dbReference type="Proteomes" id="UP000020681">
    <property type="component" value="Unassembled WGS sequence"/>
</dbReference>
<feature type="region of interest" description="Disordered" evidence="1">
    <location>
        <begin position="1"/>
        <end position="25"/>
    </location>
</feature>
<sequence>MLGSLLETGKIDRTCQGRPDRRSGTRHVIKSVTPRRLPIHPVAAVSRLAN</sequence>
<gene>
    <name evidence="2" type="ORF">I551_6374</name>
</gene>
<keyword evidence="3" id="KW-1185">Reference proteome</keyword>